<proteinExistence type="predicted"/>
<accession>X1BWZ4</accession>
<evidence type="ECO:0000313" key="1">
    <source>
        <dbReference type="EMBL" id="GAG76686.1"/>
    </source>
</evidence>
<comment type="caution">
    <text evidence="1">The sequence shown here is derived from an EMBL/GenBank/DDBJ whole genome shotgun (WGS) entry which is preliminary data.</text>
</comment>
<gene>
    <name evidence="1" type="ORF">S01H4_27413</name>
</gene>
<dbReference type="EMBL" id="BART01013397">
    <property type="protein sequence ID" value="GAG76686.1"/>
    <property type="molecule type" value="Genomic_DNA"/>
</dbReference>
<feature type="non-terminal residue" evidence="1">
    <location>
        <position position="81"/>
    </location>
</feature>
<organism evidence="1">
    <name type="scientific">marine sediment metagenome</name>
    <dbReference type="NCBI Taxonomy" id="412755"/>
    <lineage>
        <taxon>unclassified sequences</taxon>
        <taxon>metagenomes</taxon>
        <taxon>ecological metagenomes</taxon>
    </lineage>
</organism>
<reference evidence="1" key="1">
    <citation type="journal article" date="2014" name="Front. Microbiol.">
        <title>High frequency of phylogenetically diverse reductive dehalogenase-homologous genes in deep subseafloor sedimentary metagenomes.</title>
        <authorList>
            <person name="Kawai M."/>
            <person name="Futagami T."/>
            <person name="Toyoda A."/>
            <person name="Takaki Y."/>
            <person name="Nishi S."/>
            <person name="Hori S."/>
            <person name="Arai W."/>
            <person name="Tsubouchi T."/>
            <person name="Morono Y."/>
            <person name="Uchiyama I."/>
            <person name="Ito T."/>
            <person name="Fujiyama A."/>
            <person name="Inagaki F."/>
            <person name="Takami H."/>
        </authorList>
    </citation>
    <scope>NUCLEOTIDE SEQUENCE</scope>
    <source>
        <strain evidence="1">Expedition CK06-06</strain>
    </source>
</reference>
<sequence>MAPTIEIRSSDTTPTAEDSHYNALFTANPADTNYIHPTGLDYDGNELWRDTSLGATTNWYRRDYVQGFATAATEFYPLGDT</sequence>
<name>X1BWZ4_9ZZZZ</name>
<dbReference type="AlphaFoldDB" id="X1BWZ4"/>
<protein>
    <submittedName>
        <fullName evidence="1">Uncharacterized protein</fullName>
    </submittedName>
</protein>